<dbReference type="Proteomes" id="UP000325255">
    <property type="component" value="Unassembled WGS sequence"/>
</dbReference>
<name>A0A5M6ITB5_9PROT</name>
<accession>A0A5M6ITB5</accession>
<keyword evidence="3" id="KW-1185">Reference proteome</keyword>
<dbReference type="AlphaFoldDB" id="A0A5M6ITB5"/>
<reference evidence="2 3" key="1">
    <citation type="submission" date="2019-09" db="EMBL/GenBank/DDBJ databases">
        <title>Genome sequence of Rhodovastum atsumiense, a diverse member of the Acetobacteraceae family of non-sulfur purple photosynthetic bacteria.</title>
        <authorList>
            <person name="Meyer T."/>
            <person name="Kyndt J."/>
        </authorList>
    </citation>
    <scope>NUCLEOTIDE SEQUENCE [LARGE SCALE GENOMIC DNA]</scope>
    <source>
        <strain evidence="2 3">DSM 21279</strain>
    </source>
</reference>
<comment type="caution">
    <text evidence="2">The sequence shown here is derived from an EMBL/GenBank/DDBJ whole genome shotgun (WGS) entry which is preliminary data.</text>
</comment>
<dbReference type="RefSeq" id="WP_150041331.1">
    <property type="nucleotide sequence ID" value="NZ_OW485606.1"/>
</dbReference>
<feature type="coiled-coil region" evidence="1">
    <location>
        <begin position="62"/>
        <end position="96"/>
    </location>
</feature>
<proteinExistence type="predicted"/>
<sequence length="149" mass="16261">MQSYQAATDRLPCLFQVPAEVFHVPAEDRDAILAAFHAAWTGPRPAPVLIAEPDPSDAELRLACAEAQADMLAEQLAIATQRAEAAEAELAEQMGRLSTLLAVEGRRADRVERLLAVARMELETAVRAFWQLADRCRQAGIATDLPREG</sequence>
<protein>
    <submittedName>
        <fullName evidence="2">Uncharacterized protein</fullName>
    </submittedName>
</protein>
<evidence type="ECO:0000313" key="2">
    <source>
        <dbReference type="EMBL" id="KAA5611556.1"/>
    </source>
</evidence>
<evidence type="ECO:0000256" key="1">
    <source>
        <dbReference type="SAM" id="Coils"/>
    </source>
</evidence>
<evidence type="ECO:0000313" key="3">
    <source>
        <dbReference type="Proteomes" id="UP000325255"/>
    </source>
</evidence>
<keyword evidence="1" id="KW-0175">Coiled coil</keyword>
<dbReference type="EMBL" id="VWPK01000019">
    <property type="protein sequence ID" value="KAA5611556.1"/>
    <property type="molecule type" value="Genomic_DNA"/>
</dbReference>
<gene>
    <name evidence="2" type="ORF">F1189_13405</name>
</gene>
<organism evidence="2 3">
    <name type="scientific">Rhodovastum atsumiense</name>
    <dbReference type="NCBI Taxonomy" id="504468"/>
    <lineage>
        <taxon>Bacteria</taxon>
        <taxon>Pseudomonadati</taxon>
        <taxon>Pseudomonadota</taxon>
        <taxon>Alphaproteobacteria</taxon>
        <taxon>Acetobacterales</taxon>
        <taxon>Acetobacteraceae</taxon>
        <taxon>Rhodovastum</taxon>
    </lineage>
</organism>